<comment type="similarity">
    <text evidence="1">Belongs to the DNAI7 family.</text>
</comment>
<dbReference type="Proteomes" id="UP000494040">
    <property type="component" value="Unassembled WGS sequence"/>
</dbReference>
<reference evidence="5" key="1">
    <citation type="submission" date="2022-01" db="UniProtKB">
        <authorList>
            <consortium name="EnsemblMetazoa"/>
        </authorList>
    </citation>
    <scope>IDENTIFICATION</scope>
</reference>
<keyword evidence="6" id="KW-1185">Reference proteome</keyword>
<name>A0A8I6STQ7_CIMLE</name>
<proteinExistence type="inferred from homology"/>
<dbReference type="EnsemblMetazoa" id="XM_024229630.1">
    <property type="protein sequence ID" value="XP_024085398.1"/>
    <property type="gene ID" value="LOC112127971"/>
</dbReference>
<feature type="region of interest" description="Disordered" evidence="2">
    <location>
        <begin position="1"/>
        <end position="43"/>
    </location>
</feature>
<evidence type="ECO:0000313" key="6">
    <source>
        <dbReference type="Proteomes" id="UP000494040"/>
    </source>
</evidence>
<organism evidence="5 6">
    <name type="scientific">Cimex lectularius</name>
    <name type="common">Bed bug</name>
    <name type="synonym">Acanthia lectularia</name>
    <dbReference type="NCBI Taxonomy" id="79782"/>
    <lineage>
        <taxon>Eukaryota</taxon>
        <taxon>Metazoa</taxon>
        <taxon>Ecdysozoa</taxon>
        <taxon>Arthropoda</taxon>
        <taxon>Hexapoda</taxon>
        <taxon>Insecta</taxon>
        <taxon>Pterygota</taxon>
        <taxon>Neoptera</taxon>
        <taxon>Paraneoptera</taxon>
        <taxon>Hemiptera</taxon>
        <taxon>Heteroptera</taxon>
        <taxon>Panheteroptera</taxon>
        <taxon>Cimicomorpha</taxon>
        <taxon>Cimicidae</taxon>
        <taxon>Cimex</taxon>
    </lineage>
</organism>
<dbReference type="InterPro" id="IPR023247">
    <property type="entry name" value="IC97/Dnai7-like"/>
</dbReference>
<evidence type="ECO:0000256" key="1">
    <source>
        <dbReference type="ARBA" id="ARBA00024332"/>
    </source>
</evidence>
<sequence>MNNSTGSILSRVVETRRKGKKVHHTEENGTDDEHKKKETRELNKRQIRQKTLVKLYSQFRKAKSRSLRKLQKLVQLKEWERYTSCSKLPIPEQPMNVRKHYLCWCDQSKYANIEQVDKDLSLYLPLFKLADDISDIPLRPYTGIVTSLREIIEEWKSEFCKKIDYACFLLIKEIAKHFDHINFYTRNYVRNFENFNIGMWSLLNVPMKSDCRRPTPVIHFPNLKVTVSLPVPYNLKPIVLRVIYINFDFFSNSSKSKYKPEHVKPLDLAQELQRIHLLQDEIYKEISEIEKGKSESLPSEKVLSHTEFDSRASVVSDANTSLFKQIFQSKDSLFSMEQYSLRSNSIRPGPHKMRSTVSYGKYDSDSLYSVETSKKGALPWESKIEGKTGRKMSKNPNRFSSDKTYSMIFENSDYSVVHTKEDKRFERWSCTDLDLLAWQDPEMVVTRSLTFMDLLFNSEDKQDEAILKDFRTIRDLVKESDNAVTLTAQAKQEMFSATHIFAQREEERYQQIVNSLTIKLEPKEVNLRKYHSFCGVYYIELFQHAEDICMLQVGNFVQSQVGPYTLKRENFFCAVESSNDVGSYFEQKDNYFHLRDVREYQISDVEVKYEEEQEKDFYDDDEEYENEINKEKCVLVKISLRQDVFWFMKPQPAIWDREKNIWSTEHVHEVTHDRLRYIVEFKLGKLGPITMFTLRFHELPYKNWTLTPCEEEETKLILVGQHLKYEFKISDDKICLNNIEGYSTHLLEGIVGQMLNLSDLVEKMRKIGLDVFPEDDTFLYVKQCALKPLALESHIYFTMALYSKSVEFTASSTNLSIGHNSISLQCRLYEPSSPHHLYTLKADILQCDLIMMSDERGSISSMSTNLGFQPDVHSTLMILYGKNTLQEINDLAKLYVIYELLQKTKILTYSGNQ</sequence>
<dbReference type="InterPro" id="IPR022110">
    <property type="entry name" value="CASC1_C"/>
</dbReference>
<dbReference type="Pfam" id="PF12366">
    <property type="entry name" value="Casc1_C"/>
    <property type="match status" value="1"/>
</dbReference>
<dbReference type="Pfam" id="PF15927">
    <property type="entry name" value="Casc1_N"/>
    <property type="match status" value="1"/>
</dbReference>
<evidence type="ECO:0000259" key="3">
    <source>
        <dbReference type="Pfam" id="PF12366"/>
    </source>
</evidence>
<dbReference type="PANTHER" id="PTHR20929">
    <property type="entry name" value="LUNG ADENOMA SUSCEPTIBILITY 1-RELATED"/>
    <property type="match status" value="1"/>
</dbReference>
<evidence type="ECO:0000313" key="5">
    <source>
        <dbReference type="EnsemblMetazoa" id="XP_024085398.1"/>
    </source>
</evidence>
<dbReference type="PANTHER" id="PTHR20929:SF11">
    <property type="entry name" value="DYNEIN AXONEMAL INTERMEDIATE CHAIN 7"/>
    <property type="match status" value="1"/>
</dbReference>
<dbReference type="OrthoDB" id="297923at2759"/>
<dbReference type="KEGG" id="clec:112127971"/>
<dbReference type="GeneID" id="112127971"/>
<dbReference type="GO" id="GO:0008017">
    <property type="term" value="F:microtubule binding"/>
    <property type="evidence" value="ECO:0007669"/>
    <property type="project" value="TreeGrafter"/>
</dbReference>
<dbReference type="GO" id="GO:0048487">
    <property type="term" value="F:beta-tubulin binding"/>
    <property type="evidence" value="ECO:0007669"/>
    <property type="project" value="TreeGrafter"/>
</dbReference>
<feature type="compositionally biased region" description="Basic and acidic residues" evidence="2">
    <location>
        <begin position="24"/>
        <end position="43"/>
    </location>
</feature>
<dbReference type="InterPro" id="IPR031826">
    <property type="entry name" value="IC97/Casc1_N"/>
</dbReference>
<feature type="domain" description="IC97/Casc1 N-terminal" evidence="4">
    <location>
        <begin position="27"/>
        <end position="204"/>
    </location>
</feature>
<protein>
    <submittedName>
        <fullName evidence="5">Uncharacterized protein</fullName>
    </submittedName>
</protein>
<feature type="domain" description="CASC1 C-terminal" evidence="3">
    <location>
        <begin position="661"/>
        <end position="820"/>
    </location>
</feature>
<evidence type="ECO:0000256" key="2">
    <source>
        <dbReference type="SAM" id="MobiDB-lite"/>
    </source>
</evidence>
<dbReference type="AlphaFoldDB" id="A0A8I6STQ7"/>
<dbReference type="RefSeq" id="XP_024085398.1">
    <property type="nucleotide sequence ID" value="XM_024229630.1"/>
</dbReference>
<dbReference type="GO" id="GO:0005930">
    <property type="term" value="C:axoneme"/>
    <property type="evidence" value="ECO:0007669"/>
    <property type="project" value="TreeGrafter"/>
</dbReference>
<accession>A0A8I6STQ7</accession>
<evidence type="ECO:0000259" key="4">
    <source>
        <dbReference type="Pfam" id="PF15927"/>
    </source>
</evidence>